<protein>
    <submittedName>
        <fullName evidence="3">Uncharacterized protein</fullName>
    </submittedName>
</protein>
<name>T0R4R3_SAPDV</name>
<dbReference type="OMA" id="VRNDGCH"/>
<evidence type="ECO:0000313" key="4">
    <source>
        <dbReference type="Proteomes" id="UP000030762"/>
    </source>
</evidence>
<dbReference type="VEuPathDB" id="FungiDB:SDRG_15083"/>
<dbReference type="GeneID" id="19955810"/>
<dbReference type="RefSeq" id="XP_008619467.1">
    <property type="nucleotide sequence ID" value="XM_008621245.1"/>
</dbReference>
<evidence type="ECO:0000313" key="3">
    <source>
        <dbReference type="EMBL" id="EQC27073.1"/>
    </source>
</evidence>
<reference evidence="3 4" key="1">
    <citation type="submission" date="2012-04" db="EMBL/GenBank/DDBJ databases">
        <title>The Genome Sequence of Saprolegnia declina VS20.</title>
        <authorList>
            <consortium name="The Broad Institute Genome Sequencing Platform"/>
            <person name="Russ C."/>
            <person name="Nusbaum C."/>
            <person name="Tyler B."/>
            <person name="van West P."/>
            <person name="Dieguez-Uribeondo J."/>
            <person name="de Bruijn I."/>
            <person name="Tripathy S."/>
            <person name="Jiang R."/>
            <person name="Young S.K."/>
            <person name="Zeng Q."/>
            <person name="Gargeya S."/>
            <person name="Fitzgerald M."/>
            <person name="Haas B."/>
            <person name="Abouelleil A."/>
            <person name="Alvarado L."/>
            <person name="Arachchi H.M."/>
            <person name="Berlin A."/>
            <person name="Chapman S.B."/>
            <person name="Goldberg J."/>
            <person name="Griggs A."/>
            <person name="Gujja S."/>
            <person name="Hansen M."/>
            <person name="Howarth C."/>
            <person name="Imamovic A."/>
            <person name="Larimer J."/>
            <person name="McCowen C."/>
            <person name="Montmayeur A."/>
            <person name="Murphy C."/>
            <person name="Neiman D."/>
            <person name="Pearson M."/>
            <person name="Priest M."/>
            <person name="Roberts A."/>
            <person name="Saif S."/>
            <person name="Shea T."/>
            <person name="Sisk P."/>
            <person name="Sykes S."/>
            <person name="Wortman J."/>
            <person name="Nusbaum C."/>
            <person name="Birren B."/>
        </authorList>
    </citation>
    <scope>NUCLEOTIDE SEQUENCE [LARGE SCALE GENOMIC DNA]</scope>
    <source>
        <strain evidence="3 4">VS20</strain>
    </source>
</reference>
<feature type="region of interest" description="Disordered" evidence="2">
    <location>
        <begin position="12"/>
        <end position="42"/>
    </location>
</feature>
<evidence type="ECO:0000256" key="1">
    <source>
        <dbReference type="SAM" id="Coils"/>
    </source>
</evidence>
<dbReference type="OrthoDB" id="70669at2759"/>
<keyword evidence="4" id="KW-1185">Reference proteome</keyword>
<feature type="coiled-coil region" evidence="1">
    <location>
        <begin position="47"/>
        <end position="81"/>
    </location>
</feature>
<proteinExistence type="predicted"/>
<feature type="compositionally biased region" description="Pro residues" evidence="2">
    <location>
        <begin position="16"/>
        <end position="26"/>
    </location>
</feature>
<dbReference type="AlphaFoldDB" id="T0R4R3"/>
<dbReference type="Proteomes" id="UP000030762">
    <property type="component" value="Unassembled WGS sequence"/>
</dbReference>
<keyword evidence="1" id="KW-0175">Coiled coil</keyword>
<dbReference type="EMBL" id="JH767215">
    <property type="protein sequence ID" value="EQC27073.1"/>
    <property type="molecule type" value="Genomic_DNA"/>
</dbReference>
<sequence length="396" mass="44343">MNTTAVLSLHSLLNPAPSPAYEPKPTSPASSGGKPPSDRKLRHDRAKARYNDEMAFLTRKRQELSERIESLEKAKRHRTSKSVWEGFARRQALERQESMIENTKLKNVLTQQLAILADLQGVLAERPTLTSWPLMPGIEGPMAPLSKEPHRRLAQFTELMDAQVSQLNDVFKKHGLLDAADTWKQIVVRNDGCHVALDVSVSMVVNAPYKLLGRALERVVTVREPRRTANGYVEPIEIFEGTGQLFRRVTTMPGLPEIHAEFAAKGYTFPKQFAVVINSMYDDETSLPTSGVLRSRETLYITSEYLTETQSRCKMYRKVYVPAIHVPGTPPSPGSDDGNRGVVSLLEMLLTCYSDNIEAFIQAIYREFRPLLGADNLPDSLVETTSELITFNESSA</sequence>
<dbReference type="InParanoid" id="T0R4R3"/>
<gene>
    <name evidence="3" type="ORF">SDRG_15083</name>
</gene>
<evidence type="ECO:0000256" key="2">
    <source>
        <dbReference type="SAM" id="MobiDB-lite"/>
    </source>
</evidence>
<accession>T0R4R3</accession>
<organism evidence="3 4">
    <name type="scientific">Saprolegnia diclina (strain VS20)</name>
    <dbReference type="NCBI Taxonomy" id="1156394"/>
    <lineage>
        <taxon>Eukaryota</taxon>
        <taxon>Sar</taxon>
        <taxon>Stramenopiles</taxon>
        <taxon>Oomycota</taxon>
        <taxon>Saprolegniomycetes</taxon>
        <taxon>Saprolegniales</taxon>
        <taxon>Saprolegniaceae</taxon>
        <taxon>Saprolegnia</taxon>
    </lineage>
</organism>